<dbReference type="AlphaFoldDB" id="A0A6M2BR28"/>
<organism evidence="2 3">
    <name type="scientific">Solimonas terrae</name>
    <dbReference type="NCBI Taxonomy" id="1396819"/>
    <lineage>
        <taxon>Bacteria</taxon>
        <taxon>Pseudomonadati</taxon>
        <taxon>Pseudomonadota</taxon>
        <taxon>Gammaproteobacteria</taxon>
        <taxon>Nevskiales</taxon>
        <taxon>Nevskiaceae</taxon>
        <taxon>Solimonas</taxon>
    </lineage>
</organism>
<protein>
    <recommendedName>
        <fullName evidence="4">DUF4124 domain-containing protein</fullName>
    </recommendedName>
</protein>
<accession>A0A6M2BR28</accession>
<reference evidence="2 3" key="1">
    <citation type="journal article" date="2014" name="Int. J. Syst. Evol. Microbiol.">
        <title>Solimonas terrae sp. nov., isolated from soil.</title>
        <authorList>
            <person name="Kim S.J."/>
            <person name="Moon J.Y."/>
            <person name="Weon H.Y."/>
            <person name="Ahn J.H."/>
            <person name="Chen W.M."/>
            <person name="Kwon S.W."/>
        </authorList>
    </citation>
    <scope>NUCLEOTIDE SEQUENCE [LARGE SCALE GENOMIC DNA]</scope>
    <source>
        <strain evidence="2 3">KIS83-12</strain>
    </source>
</reference>
<comment type="caution">
    <text evidence="2">The sequence shown here is derived from an EMBL/GenBank/DDBJ whole genome shotgun (WGS) entry which is preliminary data.</text>
</comment>
<evidence type="ECO:0008006" key="4">
    <source>
        <dbReference type="Google" id="ProtNLM"/>
    </source>
</evidence>
<feature type="chain" id="PRO_5027000358" description="DUF4124 domain-containing protein" evidence="1">
    <location>
        <begin position="27"/>
        <end position="174"/>
    </location>
</feature>
<sequence>MSNVAAASCLPVVVAATVLWSTAANAEIYHCVVDGVPKFSDKPCHAGDAPVSVPDVTVVPAQKSEPLARQHDARVQAYQKARAEEDAAWGDEYAARVADEARIRNARVRGEVVTGMSDDDVRKLLGDPQRVATRTNARGRIQSWSYNDSEHGRVTVTLQDDIVVDVRSSKTRSH</sequence>
<feature type="signal peptide" evidence="1">
    <location>
        <begin position="1"/>
        <end position="26"/>
    </location>
</feature>
<evidence type="ECO:0000313" key="2">
    <source>
        <dbReference type="EMBL" id="NGY04661.1"/>
    </source>
</evidence>
<name>A0A6M2BR28_9GAMM</name>
<dbReference type="EMBL" id="JAAMOW010000003">
    <property type="protein sequence ID" value="NGY04661.1"/>
    <property type="molecule type" value="Genomic_DNA"/>
</dbReference>
<dbReference type="Proteomes" id="UP000472676">
    <property type="component" value="Unassembled WGS sequence"/>
</dbReference>
<gene>
    <name evidence="2" type="ORF">G7Y85_07790</name>
</gene>
<dbReference type="RefSeq" id="WP_166254402.1">
    <property type="nucleotide sequence ID" value="NZ_JAAMOW010000003.1"/>
</dbReference>
<keyword evidence="3" id="KW-1185">Reference proteome</keyword>
<proteinExistence type="predicted"/>
<evidence type="ECO:0000256" key="1">
    <source>
        <dbReference type="SAM" id="SignalP"/>
    </source>
</evidence>
<evidence type="ECO:0000313" key="3">
    <source>
        <dbReference type="Proteomes" id="UP000472676"/>
    </source>
</evidence>
<keyword evidence="1" id="KW-0732">Signal</keyword>